<dbReference type="AlphaFoldDB" id="A0A2N0X5F0"/>
<dbReference type="InterPro" id="IPR025272">
    <property type="entry name" value="SocA_Panacea"/>
</dbReference>
<organism evidence="2 3">
    <name type="scientific">Corynebacterium mastitidis</name>
    <dbReference type="NCBI Taxonomy" id="161890"/>
    <lineage>
        <taxon>Bacteria</taxon>
        <taxon>Bacillati</taxon>
        <taxon>Actinomycetota</taxon>
        <taxon>Actinomycetes</taxon>
        <taxon>Mycobacteriales</taxon>
        <taxon>Corynebacteriaceae</taxon>
        <taxon>Corynebacterium</taxon>
    </lineage>
</organism>
<name>A0A2N0X5F0_9CORY</name>
<comment type="caution">
    <text evidence="2">The sequence shown here is derived from an EMBL/GenBank/DDBJ whole genome shotgun (WGS) entry which is preliminary data.</text>
</comment>
<dbReference type="Pfam" id="PF13274">
    <property type="entry name" value="SocA_Panacea"/>
    <property type="match status" value="1"/>
</dbReference>
<proteinExistence type="predicted"/>
<gene>
    <name evidence="2" type="ORF">CXB45_09630</name>
</gene>
<feature type="domain" description="Antitoxin SocA-like Panacea" evidence="1">
    <location>
        <begin position="29"/>
        <end position="116"/>
    </location>
</feature>
<reference evidence="2 3" key="1">
    <citation type="submission" date="2017-12" db="EMBL/GenBank/DDBJ databases">
        <title>Corynebacterium mastitidis 16-1433 Genome.</title>
        <authorList>
            <person name="Gulvik C.A."/>
        </authorList>
    </citation>
    <scope>NUCLEOTIDE SEQUENCE [LARGE SCALE GENOMIC DNA]</scope>
    <source>
        <strain evidence="2 3">16-1433</strain>
    </source>
</reference>
<dbReference type="EMBL" id="PJAF01000034">
    <property type="protein sequence ID" value="PKF67928.1"/>
    <property type="molecule type" value="Genomic_DNA"/>
</dbReference>
<accession>A0A2N0X5F0</accession>
<dbReference type="Proteomes" id="UP000233249">
    <property type="component" value="Unassembled WGS sequence"/>
</dbReference>
<protein>
    <recommendedName>
        <fullName evidence="1">Antitoxin SocA-like Panacea domain-containing protein</fullName>
    </recommendedName>
</protein>
<evidence type="ECO:0000259" key="1">
    <source>
        <dbReference type="Pfam" id="PF13274"/>
    </source>
</evidence>
<evidence type="ECO:0000313" key="3">
    <source>
        <dbReference type="Proteomes" id="UP000233249"/>
    </source>
</evidence>
<evidence type="ECO:0000313" key="2">
    <source>
        <dbReference type="EMBL" id="PKF67928.1"/>
    </source>
</evidence>
<sequence>MIAVQTYSAIDLSKTILSRQPSPIGMTKLQKLLYFSQGWSLALTGDRLHSSETEAWTNGPVVRRVYSLIDVNSREHYVDRLPHDSAAHGLLSLVQAEYGGMSGKELSALTHAGGPWNQARAGLPVDAPSRAFINTDSMASYFSEKDSLAGLRINEILYMGLESFDPRTPLPKEPHGARAARWEPNPFMDESANLFAIPPARR</sequence>